<dbReference type="SUPFAM" id="SSF55545">
    <property type="entry name" value="beta-N-acetylhexosaminidase-like domain"/>
    <property type="match status" value="1"/>
</dbReference>
<keyword evidence="1" id="KW-0378">Hydrolase</keyword>
<dbReference type="Gene3D" id="3.30.379.10">
    <property type="entry name" value="Chitobiase/beta-hexosaminidase domain 2-like"/>
    <property type="match status" value="1"/>
</dbReference>
<dbReference type="AlphaFoldDB" id="A0A512M8T6"/>
<dbReference type="InterPro" id="IPR029018">
    <property type="entry name" value="Hex-like_dom2"/>
</dbReference>
<evidence type="ECO:0000256" key="1">
    <source>
        <dbReference type="ARBA" id="ARBA00022801"/>
    </source>
</evidence>
<protein>
    <recommendedName>
        <fullName evidence="4">Alpha glucuronidase N-terminal domain-containing protein</fullName>
    </recommendedName>
</protein>
<sequence length="626" mass="69970">MVSDGKPQAVIVISDKPTRVARYAAEELAHHVQKASGVKLEVLAEASAKADTRSRIYVGESAAAREAGIDVTKLSPETFVLRITDKAMFIVGSDGGGEPLESNTQAGTLWGVYEWLDRDMGVRWLWPGELGTHVPKSKAITAKNTDETTSPQFFQRRLRPGSGFESEHPALGFTTEGAKKFGEEQAVFLRRHRMGRSYPVSYGHAFTDWWDKDGKAHPEWFQKLPSGKRGPNKKGGRFSMCVSNPDLEHEVVARWAAKRPADAKNPGFINACENDILGLCTCENCRALDGPAPVDYLKFYPATSKMAGSRFVSDRYAHFWLGIQQIAAKTHPDATVVGYAYFNYFSAPTSGIKLNSNILIGYCPSAGWFPRSEEEHAWMKQQWTGWRDTGARLFMRTNHLLDGYCMPFIFAHQFTDEFHHAVEHGMVATDYDSLTGHWATQGPNLYVASRLHVKPKASADDLLAEYYAAFGAAGPLVKNYFTYWEDYTTRSGDKINKTMVELETSRWRNWAKASHALYPQECFTPADALLKQAADAVKDDEVALARVKFLQLGLEHAKLCSRVSSQLTLAGSTATPDQIKKSVDEVITFRRANERSGISNFNHLAWLEDLSWKLSEETKQAPDLYP</sequence>
<proteinExistence type="predicted"/>
<keyword evidence="3" id="KW-1185">Reference proteome</keyword>
<dbReference type="InterPro" id="IPR032287">
    <property type="entry name" value="DUF4838"/>
</dbReference>
<gene>
    <name evidence="2" type="ORF">BGE01nite_24510</name>
</gene>
<evidence type="ECO:0000313" key="2">
    <source>
        <dbReference type="EMBL" id="GEP43160.1"/>
    </source>
</evidence>
<dbReference type="EMBL" id="BKAG01000015">
    <property type="protein sequence ID" value="GEP43160.1"/>
    <property type="molecule type" value="Genomic_DNA"/>
</dbReference>
<dbReference type="GO" id="GO:0005975">
    <property type="term" value="P:carbohydrate metabolic process"/>
    <property type="evidence" value="ECO:0007669"/>
    <property type="project" value="UniProtKB-ARBA"/>
</dbReference>
<evidence type="ECO:0008006" key="4">
    <source>
        <dbReference type="Google" id="ProtNLM"/>
    </source>
</evidence>
<dbReference type="PANTHER" id="PTHR47406">
    <property type="entry name" value="COAGULATION FACTOR 5/8 TYPE, C-TERMINAL"/>
    <property type="match status" value="1"/>
</dbReference>
<dbReference type="Proteomes" id="UP000321577">
    <property type="component" value="Unassembled WGS sequence"/>
</dbReference>
<organism evidence="2 3">
    <name type="scientific">Brevifollis gellanilyticus</name>
    <dbReference type="NCBI Taxonomy" id="748831"/>
    <lineage>
        <taxon>Bacteria</taxon>
        <taxon>Pseudomonadati</taxon>
        <taxon>Verrucomicrobiota</taxon>
        <taxon>Verrucomicrobiia</taxon>
        <taxon>Verrucomicrobiales</taxon>
        <taxon>Verrucomicrobiaceae</taxon>
    </lineage>
</organism>
<reference evidence="2 3" key="1">
    <citation type="submission" date="2019-07" db="EMBL/GenBank/DDBJ databases">
        <title>Whole genome shotgun sequence of Brevifollis gellanilyticus NBRC 108608.</title>
        <authorList>
            <person name="Hosoyama A."/>
            <person name="Uohara A."/>
            <person name="Ohji S."/>
            <person name="Ichikawa N."/>
        </authorList>
    </citation>
    <scope>NUCLEOTIDE SEQUENCE [LARGE SCALE GENOMIC DNA]</scope>
    <source>
        <strain evidence="2 3">NBRC 108608</strain>
    </source>
</reference>
<evidence type="ECO:0000313" key="3">
    <source>
        <dbReference type="Proteomes" id="UP000321577"/>
    </source>
</evidence>
<dbReference type="GO" id="GO:0016787">
    <property type="term" value="F:hydrolase activity"/>
    <property type="evidence" value="ECO:0007669"/>
    <property type="project" value="UniProtKB-KW"/>
</dbReference>
<accession>A0A512M8T6</accession>
<dbReference type="Pfam" id="PF16126">
    <property type="entry name" value="DUF4838"/>
    <property type="match status" value="1"/>
</dbReference>
<dbReference type="PANTHER" id="PTHR47406:SF2">
    <property type="entry name" value="ALPHA GLUCURONIDASE N-TERMINAL DOMAIN-CONTAINING PROTEIN"/>
    <property type="match status" value="1"/>
</dbReference>
<name>A0A512M8T6_9BACT</name>
<comment type="caution">
    <text evidence="2">The sequence shown here is derived from an EMBL/GenBank/DDBJ whole genome shotgun (WGS) entry which is preliminary data.</text>
</comment>